<protein>
    <submittedName>
        <fullName evidence="2">Uncharacterized protein</fullName>
    </submittedName>
</protein>
<dbReference type="AlphaFoldDB" id="A0A644YAG0"/>
<evidence type="ECO:0000256" key="1">
    <source>
        <dbReference type="SAM" id="MobiDB-lite"/>
    </source>
</evidence>
<gene>
    <name evidence="2" type="ORF">SDC9_70027</name>
</gene>
<dbReference type="EMBL" id="VSSQ01004057">
    <property type="protein sequence ID" value="MPM23553.1"/>
    <property type="molecule type" value="Genomic_DNA"/>
</dbReference>
<evidence type="ECO:0000313" key="2">
    <source>
        <dbReference type="EMBL" id="MPM23553.1"/>
    </source>
</evidence>
<sequence length="108" mass="11545">MTRGSAPFVEWLGASDNPQGKGWAVPGKGYGASIITLLNAIIAQKVPQTPQEPPKEPEGDNIPEWQKEGFQALVDAGVIASPEYWAARFTQPITVGEVMGILGKNISK</sequence>
<organism evidence="2">
    <name type="scientific">bioreactor metagenome</name>
    <dbReference type="NCBI Taxonomy" id="1076179"/>
    <lineage>
        <taxon>unclassified sequences</taxon>
        <taxon>metagenomes</taxon>
        <taxon>ecological metagenomes</taxon>
    </lineage>
</organism>
<feature type="region of interest" description="Disordered" evidence="1">
    <location>
        <begin position="46"/>
        <end position="66"/>
    </location>
</feature>
<reference evidence="2" key="1">
    <citation type="submission" date="2019-08" db="EMBL/GenBank/DDBJ databases">
        <authorList>
            <person name="Kucharzyk K."/>
            <person name="Murdoch R.W."/>
            <person name="Higgins S."/>
            <person name="Loffler F."/>
        </authorList>
    </citation>
    <scope>NUCLEOTIDE SEQUENCE</scope>
</reference>
<name>A0A644YAG0_9ZZZZ</name>
<accession>A0A644YAG0</accession>
<comment type="caution">
    <text evidence="2">The sequence shown here is derived from an EMBL/GenBank/DDBJ whole genome shotgun (WGS) entry which is preliminary data.</text>
</comment>
<proteinExistence type="predicted"/>